<evidence type="ECO:0000313" key="7">
    <source>
        <dbReference type="Proteomes" id="UP000515123"/>
    </source>
</evidence>
<dbReference type="PROSITE" id="PS50966">
    <property type="entry name" value="ZF_SWIM"/>
    <property type="match status" value="1"/>
</dbReference>
<dbReference type="GeneID" id="109717559"/>
<dbReference type="Pfam" id="PF04434">
    <property type="entry name" value="SWIM"/>
    <property type="match status" value="1"/>
</dbReference>
<dbReference type="RefSeq" id="XP_020098996.1">
    <property type="nucleotide sequence ID" value="XM_020243407.1"/>
</dbReference>
<dbReference type="GO" id="GO:0008270">
    <property type="term" value="F:zinc ion binding"/>
    <property type="evidence" value="ECO:0007669"/>
    <property type="project" value="UniProtKB-KW"/>
</dbReference>
<dbReference type="InterPro" id="IPR006564">
    <property type="entry name" value="Znf_PMZ"/>
</dbReference>
<evidence type="ECO:0000256" key="3">
    <source>
        <dbReference type="ARBA" id="ARBA00022833"/>
    </source>
</evidence>
<keyword evidence="3" id="KW-0862">Zinc</keyword>
<feature type="region of interest" description="Disordered" evidence="5">
    <location>
        <begin position="450"/>
        <end position="478"/>
    </location>
</feature>
<name>A0A6P5FRR2_ANACO</name>
<evidence type="ECO:0000256" key="5">
    <source>
        <dbReference type="SAM" id="MobiDB-lite"/>
    </source>
</evidence>
<reference evidence="8" key="2">
    <citation type="submission" date="2025-08" db="UniProtKB">
        <authorList>
            <consortium name="RefSeq"/>
        </authorList>
    </citation>
    <scope>IDENTIFICATION</scope>
    <source>
        <tissue evidence="8">Leaf</tissue>
    </source>
</reference>
<dbReference type="PANTHER" id="PTHR31973">
    <property type="entry name" value="POLYPROTEIN, PUTATIVE-RELATED"/>
    <property type="match status" value="1"/>
</dbReference>
<dbReference type="AlphaFoldDB" id="A0A6P5FRR2"/>
<organism evidence="7 8">
    <name type="scientific">Ananas comosus</name>
    <name type="common">Pineapple</name>
    <name type="synonym">Ananas ananas</name>
    <dbReference type="NCBI Taxonomy" id="4615"/>
    <lineage>
        <taxon>Eukaryota</taxon>
        <taxon>Viridiplantae</taxon>
        <taxon>Streptophyta</taxon>
        <taxon>Embryophyta</taxon>
        <taxon>Tracheophyta</taxon>
        <taxon>Spermatophyta</taxon>
        <taxon>Magnoliopsida</taxon>
        <taxon>Liliopsida</taxon>
        <taxon>Poales</taxon>
        <taxon>Bromeliaceae</taxon>
        <taxon>Bromelioideae</taxon>
        <taxon>Ananas</taxon>
    </lineage>
</organism>
<dbReference type="SMART" id="SM00575">
    <property type="entry name" value="ZnF_PMZ"/>
    <property type="match status" value="1"/>
</dbReference>
<dbReference type="Proteomes" id="UP000515123">
    <property type="component" value="Linkage group 11"/>
</dbReference>
<dbReference type="OrthoDB" id="685772at2759"/>
<feature type="domain" description="SWIM-type" evidence="6">
    <location>
        <begin position="320"/>
        <end position="361"/>
    </location>
</feature>
<keyword evidence="1" id="KW-0479">Metal-binding</keyword>
<evidence type="ECO:0000256" key="4">
    <source>
        <dbReference type="PROSITE-ProRule" id="PRU00325"/>
    </source>
</evidence>
<keyword evidence="7" id="KW-1185">Reference proteome</keyword>
<evidence type="ECO:0000313" key="8">
    <source>
        <dbReference type="RefSeq" id="XP_020098996.1"/>
    </source>
</evidence>
<protein>
    <submittedName>
        <fullName evidence="8">Uncharacterized protein LOC109717559</fullName>
    </submittedName>
</protein>
<reference evidence="7" key="1">
    <citation type="journal article" date="2015" name="Nat. Genet.">
        <title>The pineapple genome and the evolution of CAM photosynthesis.</title>
        <authorList>
            <person name="Ming R."/>
            <person name="VanBuren R."/>
            <person name="Wai C.M."/>
            <person name="Tang H."/>
            <person name="Schatz M.C."/>
            <person name="Bowers J.E."/>
            <person name="Lyons E."/>
            <person name="Wang M.L."/>
            <person name="Chen J."/>
            <person name="Biggers E."/>
            <person name="Zhang J."/>
            <person name="Huang L."/>
            <person name="Zhang L."/>
            <person name="Miao W."/>
            <person name="Zhang J."/>
            <person name="Ye Z."/>
            <person name="Miao C."/>
            <person name="Lin Z."/>
            <person name="Wang H."/>
            <person name="Zhou H."/>
            <person name="Yim W.C."/>
            <person name="Priest H.D."/>
            <person name="Zheng C."/>
            <person name="Woodhouse M."/>
            <person name="Edger P.P."/>
            <person name="Guyot R."/>
            <person name="Guo H.B."/>
            <person name="Guo H."/>
            <person name="Zheng G."/>
            <person name="Singh R."/>
            <person name="Sharma A."/>
            <person name="Min X."/>
            <person name="Zheng Y."/>
            <person name="Lee H."/>
            <person name="Gurtowski J."/>
            <person name="Sedlazeck F.J."/>
            <person name="Harkess A."/>
            <person name="McKain M.R."/>
            <person name="Liao Z."/>
            <person name="Fang J."/>
            <person name="Liu J."/>
            <person name="Zhang X."/>
            <person name="Zhang Q."/>
            <person name="Hu W."/>
            <person name="Qin Y."/>
            <person name="Wang K."/>
            <person name="Chen L.Y."/>
            <person name="Shirley N."/>
            <person name="Lin Y.R."/>
            <person name="Liu L.Y."/>
            <person name="Hernandez A.G."/>
            <person name="Wright C.L."/>
            <person name="Bulone V."/>
            <person name="Tuskan G.A."/>
            <person name="Heath K."/>
            <person name="Zee F."/>
            <person name="Moore P.H."/>
            <person name="Sunkar R."/>
            <person name="Leebens-Mack J.H."/>
            <person name="Mockler T."/>
            <person name="Bennetzen J.L."/>
            <person name="Freeling M."/>
            <person name="Sankoff D."/>
            <person name="Paterson A.H."/>
            <person name="Zhu X."/>
            <person name="Yang X."/>
            <person name="Smith J.A."/>
            <person name="Cushman J.C."/>
            <person name="Paull R.E."/>
            <person name="Yu Q."/>
        </authorList>
    </citation>
    <scope>NUCLEOTIDE SEQUENCE [LARGE SCALE GENOMIC DNA]</scope>
    <source>
        <strain evidence="7">cv. F153</strain>
    </source>
</reference>
<evidence type="ECO:0000256" key="2">
    <source>
        <dbReference type="ARBA" id="ARBA00022771"/>
    </source>
</evidence>
<proteinExistence type="predicted"/>
<keyword evidence="2 4" id="KW-0863">Zinc-finger</keyword>
<feature type="region of interest" description="Disordered" evidence="5">
    <location>
        <begin position="495"/>
        <end position="520"/>
    </location>
</feature>
<evidence type="ECO:0000259" key="6">
    <source>
        <dbReference type="PROSITE" id="PS50966"/>
    </source>
</evidence>
<dbReference type="PANTHER" id="PTHR31973:SF187">
    <property type="entry name" value="MUTATOR TRANSPOSASE MUDRA PROTEIN"/>
    <property type="match status" value="1"/>
</dbReference>
<gene>
    <name evidence="8" type="primary">LOC109717559</name>
</gene>
<accession>A0A6P5FRR2</accession>
<evidence type="ECO:0000256" key="1">
    <source>
        <dbReference type="ARBA" id="ARBA00022723"/>
    </source>
</evidence>
<dbReference type="InterPro" id="IPR007527">
    <property type="entry name" value="Znf_SWIM"/>
</dbReference>
<sequence length="562" mass="64185">MKRGFEYASTKYNDHKITARCRVLDCPWKIKARQVPRIAQLWVKKFDSQHTCNRAIGGLGHRNCDAAFIAAFVKEQVVANEKYTPKMVQTEILRQHGVKISYWKAYRARELVLQEMRGDFEGSKHYRPLIGLDGTFLTGKFRGCLLTASCIDGNNCILPLAWAVVEAHGCCIYHLSTNLPHAPNNTPAWRRFWAAARAYTVTKFNEHMEKMKELNSEQYKYVVKLPRHRWATHCFLGRRYSMLTSNCAETINSVIRHLKSLPITYLVEETRKKTACYFYQRKNNGENITSVVTSYAEKILGSSRETSRFYTLNPLTDVLFQVIAADRTDVVHLSKKTCSCKRWDIDGIPCNHAMAAISFRLRDPYDFVEDWFKTSTYCATYNDCVPPTRGKEQWPAIPSNVVPPRQPNVRIQPGRRKVSRRESIANGLIKKRCRNCQRWGHNKRCIPNYGDSGVRERSEDDNAIPGKRKCSASPPQQRFPSYGERHLGFAFFAVTGNPRSEDPGGQGIVSSPSSLSLEPPGPYSSFRLLRRRWKPAAFLVFGEKLPPSSALGRNPYLPLCVA</sequence>